<evidence type="ECO:0000256" key="2">
    <source>
        <dbReference type="ARBA" id="ARBA00023015"/>
    </source>
</evidence>
<comment type="caution">
    <text evidence="7">The sequence shown here is derived from an EMBL/GenBank/DDBJ whole genome shotgun (WGS) entry which is preliminary data.</text>
</comment>
<dbReference type="Gene3D" id="1.10.10.10">
    <property type="entry name" value="Winged helix-like DNA-binding domain superfamily/Winged helix DNA-binding domain"/>
    <property type="match status" value="1"/>
</dbReference>
<dbReference type="InterPro" id="IPR036388">
    <property type="entry name" value="WH-like_DNA-bd_sf"/>
</dbReference>
<evidence type="ECO:0000256" key="4">
    <source>
        <dbReference type="ARBA" id="ARBA00023163"/>
    </source>
</evidence>
<evidence type="ECO:0000259" key="6">
    <source>
        <dbReference type="Pfam" id="PF08281"/>
    </source>
</evidence>
<dbReference type="InterPro" id="IPR013249">
    <property type="entry name" value="RNA_pol_sigma70_r4_t2"/>
</dbReference>
<dbReference type="Pfam" id="PF04542">
    <property type="entry name" value="Sigma70_r2"/>
    <property type="match status" value="1"/>
</dbReference>
<dbReference type="NCBIfam" id="TIGR02937">
    <property type="entry name" value="sigma70-ECF"/>
    <property type="match status" value="1"/>
</dbReference>
<evidence type="ECO:0000256" key="3">
    <source>
        <dbReference type="ARBA" id="ARBA00023082"/>
    </source>
</evidence>
<dbReference type="Proteomes" id="UP000396862">
    <property type="component" value="Unassembled WGS sequence"/>
</dbReference>
<dbReference type="GO" id="GO:0000428">
    <property type="term" value="C:DNA-directed RNA polymerase complex"/>
    <property type="evidence" value="ECO:0007669"/>
    <property type="project" value="UniProtKB-KW"/>
</dbReference>
<dbReference type="PANTHER" id="PTHR43133:SF46">
    <property type="entry name" value="RNA POLYMERASE SIGMA-70 FACTOR ECF SUBFAMILY"/>
    <property type="match status" value="1"/>
</dbReference>
<dbReference type="EMBL" id="BLAU01000001">
    <property type="protein sequence ID" value="GET20026.1"/>
    <property type="molecule type" value="Genomic_DNA"/>
</dbReference>
<name>A0ABQ0ZF10_9BACT</name>
<evidence type="ECO:0000313" key="8">
    <source>
        <dbReference type="Proteomes" id="UP000396862"/>
    </source>
</evidence>
<dbReference type="SUPFAM" id="SSF88946">
    <property type="entry name" value="Sigma2 domain of RNA polymerase sigma factors"/>
    <property type="match status" value="1"/>
</dbReference>
<feature type="domain" description="RNA polymerase sigma-70 region 2" evidence="5">
    <location>
        <begin position="2"/>
        <end position="59"/>
    </location>
</feature>
<sequence length="158" mass="18381">MYGVCLRYSKDATEAEDNLQEGFIRVFTKIDQFQFKGSFEGWMRRIMVNTSLEKFRKQNNLYPVEDIAVYEGKQLSEDLLAQINANELLKLVQELPARYRMVFNLYAIEGFSHKEIGEMMGISEGTSKSNLSRARVILQKKVYERFGVERSKVNNTIC</sequence>
<comment type="similarity">
    <text evidence="1">Belongs to the sigma-70 factor family. ECF subfamily.</text>
</comment>
<dbReference type="InterPro" id="IPR014284">
    <property type="entry name" value="RNA_pol_sigma-70_dom"/>
</dbReference>
<evidence type="ECO:0000256" key="1">
    <source>
        <dbReference type="ARBA" id="ARBA00010641"/>
    </source>
</evidence>
<proteinExistence type="inferred from homology"/>
<gene>
    <name evidence="7" type="ORF">JCM18694_02720</name>
</gene>
<evidence type="ECO:0000259" key="5">
    <source>
        <dbReference type="Pfam" id="PF04542"/>
    </source>
</evidence>
<protein>
    <submittedName>
        <fullName evidence="7">DNA-directed RNA polymerase sigma-70 factor</fullName>
    </submittedName>
</protein>
<dbReference type="PANTHER" id="PTHR43133">
    <property type="entry name" value="RNA POLYMERASE ECF-TYPE SIGMA FACTO"/>
    <property type="match status" value="1"/>
</dbReference>
<keyword evidence="4" id="KW-0804">Transcription</keyword>
<evidence type="ECO:0000313" key="7">
    <source>
        <dbReference type="EMBL" id="GET20026.1"/>
    </source>
</evidence>
<keyword evidence="2" id="KW-0805">Transcription regulation</keyword>
<feature type="domain" description="RNA polymerase sigma factor 70 region 4 type 2" evidence="6">
    <location>
        <begin position="86"/>
        <end position="136"/>
    </location>
</feature>
<dbReference type="InterPro" id="IPR013324">
    <property type="entry name" value="RNA_pol_sigma_r3/r4-like"/>
</dbReference>
<dbReference type="CDD" id="cd06171">
    <property type="entry name" value="Sigma70_r4"/>
    <property type="match status" value="1"/>
</dbReference>
<keyword evidence="8" id="KW-1185">Reference proteome</keyword>
<keyword evidence="7" id="KW-0240">DNA-directed RNA polymerase</keyword>
<dbReference type="Pfam" id="PF08281">
    <property type="entry name" value="Sigma70_r4_2"/>
    <property type="match status" value="1"/>
</dbReference>
<dbReference type="SUPFAM" id="SSF88659">
    <property type="entry name" value="Sigma3 and sigma4 domains of RNA polymerase sigma factors"/>
    <property type="match status" value="1"/>
</dbReference>
<dbReference type="InterPro" id="IPR013325">
    <property type="entry name" value="RNA_pol_sigma_r2"/>
</dbReference>
<accession>A0ABQ0ZF10</accession>
<dbReference type="Gene3D" id="1.10.1740.10">
    <property type="match status" value="1"/>
</dbReference>
<organism evidence="7 8">
    <name type="scientific">Prolixibacter denitrificans</name>
    <dbReference type="NCBI Taxonomy" id="1541063"/>
    <lineage>
        <taxon>Bacteria</taxon>
        <taxon>Pseudomonadati</taxon>
        <taxon>Bacteroidota</taxon>
        <taxon>Bacteroidia</taxon>
        <taxon>Marinilabiliales</taxon>
        <taxon>Prolixibacteraceae</taxon>
        <taxon>Prolixibacter</taxon>
    </lineage>
</organism>
<reference evidence="7 8" key="1">
    <citation type="submission" date="2019-10" db="EMBL/GenBank/DDBJ databases">
        <title>Prolixibacter strains distinguished by the presence of nitrate reductase genes were adept at nitrate-dependent anaerobic corrosion of metallic iron and carbon steel.</title>
        <authorList>
            <person name="Iino T."/>
            <person name="Shono N."/>
            <person name="Ito K."/>
            <person name="Nakamura R."/>
            <person name="Sueoka K."/>
            <person name="Harayama S."/>
            <person name="Ohkuma M."/>
        </authorList>
    </citation>
    <scope>NUCLEOTIDE SEQUENCE [LARGE SCALE GENOMIC DNA]</scope>
    <source>
        <strain evidence="7 8">MIC1-1</strain>
    </source>
</reference>
<dbReference type="InterPro" id="IPR039425">
    <property type="entry name" value="RNA_pol_sigma-70-like"/>
</dbReference>
<dbReference type="InterPro" id="IPR007627">
    <property type="entry name" value="RNA_pol_sigma70_r2"/>
</dbReference>
<keyword evidence="3" id="KW-0731">Sigma factor</keyword>